<reference evidence="3" key="1">
    <citation type="journal article" date="2020" name="Stud. Mycol.">
        <title>101 Dothideomycetes genomes: a test case for predicting lifestyles and emergence of pathogens.</title>
        <authorList>
            <person name="Haridas S."/>
            <person name="Albert R."/>
            <person name="Binder M."/>
            <person name="Bloem J."/>
            <person name="Labutti K."/>
            <person name="Salamov A."/>
            <person name="Andreopoulos B."/>
            <person name="Baker S."/>
            <person name="Barry K."/>
            <person name="Bills G."/>
            <person name="Bluhm B."/>
            <person name="Cannon C."/>
            <person name="Castanera R."/>
            <person name="Culley D."/>
            <person name="Daum C."/>
            <person name="Ezra D."/>
            <person name="Gonzalez J."/>
            <person name="Henrissat B."/>
            <person name="Kuo A."/>
            <person name="Liang C."/>
            <person name="Lipzen A."/>
            <person name="Lutzoni F."/>
            <person name="Magnuson J."/>
            <person name="Mondo S."/>
            <person name="Nolan M."/>
            <person name="Ohm R."/>
            <person name="Pangilinan J."/>
            <person name="Park H.-J."/>
            <person name="Ramirez L."/>
            <person name="Alfaro M."/>
            <person name="Sun H."/>
            <person name="Tritt A."/>
            <person name="Yoshinaga Y."/>
            <person name="Zwiers L.-H."/>
            <person name="Turgeon B."/>
            <person name="Goodwin S."/>
            <person name="Spatafora J."/>
            <person name="Crous P."/>
            <person name="Grigoriev I."/>
        </authorList>
    </citation>
    <scope>NUCLEOTIDE SEQUENCE</scope>
    <source>
        <strain evidence="3">CBS 269.34</strain>
    </source>
</reference>
<feature type="transmembrane region" description="Helical" evidence="1">
    <location>
        <begin position="472"/>
        <end position="495"/>
    </location>
</feature>
<evidence type="ECO:0008006" key="5">
    <source>
        <dbReference type="Google" id="ProtNLM"/>
    </source>
</evidence>
<dbReference type="OrthoDB" id="5342924at2759"/>
<keyword evidence="1" id="KW-1133">Transmembrane helix</keyword>
<keyword evidence="4" id="KW-1185">Reference proteome</keyword>
<dbReference type="Proteomes" id="UP000799750">
    <property type="component" value="Unassembled WGS sequence"/>
</dbReference>
<evidence type="ECO:0000256" key="2">
    <source>
        <dbReference type="SAM" id="SignalP"/>
    </source>
</evidence>
<accession>A0A6A6R0U8</accession>
<sequence length="572" mass="63297">MKKRHRFRFFGLLFLCALLGGVVGPAIATLLQPQLDFWPAGGTDLWLNSTLDRLFPPTLDMSTLPTLECATTGLDVCPTAGWETMNDWLRILYFTDRGDDYGRPSSTSWIPSTLSIPAQTVSLEPFYTIRPPVDDEFFAFSWMKLPHVGLAQALSTGSHLWWSAAIRASQNYGKGSRLWDKVTDQYSFVHLSPEVQTQCNHTLYNATALKACVPFRQAESPWETIEQCDNEAIEAWVSNDLENTRPTVHWIDGSSNWNGAPNISDLNLPGGYNAAALVTLPKTVSKDVHAIGCSVRVQYGVGTYTTESLYCLPKATSGFGVRVFLSAGWVPLSQPRPQLQTGWLNDLNPTPLHSNTSIFEQMLITAGVWDPHTNQSDPVTSKVEAILLFLIANGMARTDPYATTQSTVEYRDPDTGEPTNWWQALIPKGVFDYGGNAFKLTPEQRIQSMRLHMNTDLQGYAYGYHSGSGAGLLFSGVVVIIYVALSLVLLVSFWIQHRWLISSSWHTSTEILALALGSEALPASTSALQNTSVGIHNLSSLQHKLRLIAKDGKVQIVLAEEPGPYIRPNVEY</sequence>
<evidence type="ECO:0000313" key="4">
    <source>
        <dbReference type="Proteomes" id="UP000799750"/>
    </source>
</evidence>
<organism evidence="3 4">
    <name type="scientific">Lophium mytilinum</name>
    <dbReference type="NCBI Taxonomy" id="390894"/>
    <lineage>
        <taxon>Eukaryota</taxon>
        <taxon>Fungi</taxon>
        <taxon>Dikarya</taxon>
        <taxon>Ascomycota</taxon>
        <taxon>Pezizomycotina</taxon>
        <taxon>Dothideomycetes</taxon>
        <taxon>Pleosporomycetidae</taxon>
        <taxon>Mytilinidiales</taxon>
        <taxon>Mytilinidiaceae</taxon>
        <taxon>Lophium</taxon>
    </lineage>
</organism>
<proteinExistence type="predicted"/>
<feature type="chain" id="PRO_5025439251" description="Ig-like domain-containing protein" evidence="2">
    <location>
        <begin position="29"/>
        <end position="572"/>
    </location>
</feature>
<keyword evidence="1" id="KW-0812">Transmembrane</keyword>
<evidence type="ECO:0000313" key="3">
    <source>
        <dbReference type="EMBL" id="KAF2497463.1"/>
    </source>
</evidence>
<name>A0A6A6R0U8_9PEZI</name>
<keyword evidence="1" id="KW-0472">Membrane</keyword>
<dbReference type="AlphaFoldDB" id="A0A6A6R0U8"/>
<keyword evidence="2" id="KW-0732">Signal</keyword>
<gene>
    <name evidence="3" type="ORF">BU16DRAFT_537119</name>
</gene>
<feature type="signal peptide" evidence="2">
    <location>
        <begin position="1"/>
        <end position="28"/>
    </location>
</feature>
<dbReference type="EMBL" id="MU004186">
    <property type="protein sequence ID" value="KAF2497463.1"/>
    <property type="molecule type" value="Genomic_DNA"/>
</dbReference>
<evidence type="ECO:0000256" key="1">
    <source>
        <dbReference type="SAM" id="Phobius"/>
    </source>
</evidence>
<protein>
    <recommendedName>
        <fullName evidence="5">Ig-like domain-containing protein</fullName>
    </recommendedName>
</protein>